<dbReference type="Proteomes" id="UP000216451">
    <property type="component" value="Unassembled WGS sequence"/>
</dbReference>
<protein>
    <submittedName>
        <fullName evidence="2">Multidrug transporter</fullName>
    </submittedName>
</protein>
<gene>
    <name evidence="2" type="ORF">BAQU_1263</name>
</gene>
<dbReference type="AlphaFoldDB" id="A0A261G6Y5"/>
<dbReference type="EMBL" id="MWXA01000005">
    <property type="protein sequence ID" value="OZG67190.1"/>
    <property type="molecule type" value="Genomic_DNA"/>
</dbReference>
<accession>A0A261G6Y5</accession>
<sequence length="108" mass="11941">MKVTGLGGVGGACCIEEGDATNDEAWMKGTRSWHDEVLGNGYSLLYLLQRRQDRQSSLVIARPLCSLITAELFTLTVWVWYTWLGVLVVHGTSLGAAKPNNNTEERSR</sequence>
<evidence type="ECO:0000313" key="2">
    <source>
        <dbReference type="EMBL" id="OZG67190.1"/>
    </source>
</evidence>
<keyword evidence="1" id="KW-0812">Transmembrane</keyword>
<keyword evidence="1" id="KW-0472">Membrane</keyword>
<reference evidence="2 3" key="1">
    <citation type="journal article" date="2017" name="BMC Genomics">
        <title>Comparative genomic and phylogenomic analyses of the Bifidobacteriaceae family.</title>
        <authorList>
            <person name="Lugli G.A."/>
            <person name="Milani C."/>
            <person name="Turroni F."/>
            <person name="Duranti S."/>
            <person name="Mancabelli L."/>
            <person name="Mangifesta M."/>
            <person name="Ferrario C."/>
            <person name="Modesto M."/>
            <person name="Mattarelli P."/>
            <person name="Jiri K."/>
            <person name="van Sinderen D."/>
            <person name="Ventura M."/>
        </authorList>
    </citation>
    <scope>NUCLEOTIDE SEQUENCE [LARGE SCALE GENOMIC DNA]</scope>
    <source>
        <strain evidence="2 3">LMG 28769</strain>
    </source>
</reference>
<keyword evidence="1" id="KW-1133">Transmembrane helix</keyword>
<comment type="caution">
    <text evidence="2">The sequence shown here is derived from an EMBL/GenBank/DDBJ whole genome shotgun (WGS) entry which is preliminary data.</text>
</comment>
<organism evidence="2 3">
    <name type="scientific">Bifidobacterium aquikefiri</name>
    <dbReference type="NCBI Taxonomy" id="1653207"/>
    <lineage>
        <taxon>Bacteria</taxon>
        <taxon>Bacillati</taxon>
        <taxon>Actinomycetota</taxon>
        <taxon>Actinomycetes</taxon>
        <taxon>Bifidobacteriales</taxon>
        <taxon>Bifidobacteriaceae</taxon>
        <taxon>Bifidobacterium</taxon>
    </lineage>
</organism>
<evidence type="ECO:0000313" key="3">
    <source>
        <dbReference type="Proteomes" id="UP000216451"/>
    </source>
</evidence>
<name>A0A261G6Y5_9BIFI</name>
<evidence type="ECO:0000256" key="1">
    <source>
        <dbReference type="SAM" id="Phobius"/>
    </source>
</evidence>
<proteinExistence type="predicted"/>
<keyword evidence="3" id="KW-1185">Reference proteome</keyword>
<feature type="transmembrane region" description="Helical" evidence="1">
    <location>
        <begin position="59"/>
        <end position="81"/>
    </location>
</feature>